<name>A0A8S9QG16_BRACR</name>
<protein>
    <submittedName>
        <fullName evidence="2">Uncharacterized protein</fullName>
    </submittedName>
</protein>
<comment type="caution">
    <text evidence="2">The sequence shown here is derived from an EMBL/GenBank/DDBJ whole genome shotgun (WGS) entry which is preliminary data.</text>
</comment>
<dbReference type="AlphaFoldDB" id="A0A8S9QG16"/>
<gene>
    <name evidence="2" type="ORF">F2Q69_00020042</name>
</gene>
<evidence type="ECO:0000313" key="3">
    <source>
        <dbReference type="Proteomes" id="UP000712600"/>
    </source>
</evidence>
<sequence>MSTTREKIYRASIITLSTPNRERLPVIPGPGTSSRIIPTAISTRPRSFHYELQGSRRKACCEAPRRRNLEGHMHKRPPPGFRSGNKTSLFSFRSFTIYYFRLFQIDCNVRGPADNRDLQGRLGMTIDAEKDKHTHDWISINANADRTPAGNVETLTAKAKSKYPCGATRARNYRRLDFETPSDRATRANKDSSGLNPTKTVPPGAQPTAENLPPPAGSNEEGDFEQIDLDISDQSDHSEGGVVVHPKRT</sequence>
<dbReference type="EMBL" id="QGKX02001290">
    <property type="protein sequence ID" value="KAF3538662.1"/>
    <property type="molecule type" value="Genomic_DNA"/>
</dbReference>
<proteinExistence type="predicted"/>
<dbReference type="Proteomes" id="UP000712600">
    <property type="component" value="Unassembled WGS sequence"/>
</dbReference>
<accession>A0A8S9QG16</accession>
<organism evidence="2 3">
    <name type="scientific">Brassica cretica</name>
    <name type="common">Mustard</name>
    <dbReference type="NCBI Taxonomy" id="69181"/>
    <lineage>
        <taxon>Eukaryota</taxon>
        <taxon>Viridiplantae</taxon>
        <taxon>Streptophyta</taxon>
        <taxon>Embryophyta</taxon>
        <taxon>Tracheophyta</taxon>
        <taxon>Spermatophyta</taxon>
        <taxon>Magnoliopsida</taxon>
        <taxon>eudicotyledons</taxon>
        <taxon>Gunneridae</taxon>
        <taxon>Pentapetalae</taxon>
        <taxon>rosids</taxon>
        <taxon>malvids</taxon>
        <taxon>Brassicales</taxon>
        <taxon>Brassicaceae</taxon>
        <taxon>Brassiceae</taxon>
        <taxon>Brassica</taxon>
    </lineage>
</organism>
<evidence type="ECO:0000313" key="2">
    <source>
        <dbReference type="EMBL" id="KAF3538662.1"/>
    </source>
</evidence>
<feature type="compositionally biased region" description="Basic and acidic residues" evidence="1">
    <location>
        <begin position="177"/>
        <end position="190"/>
    </location>
</feature>
<feature type="compositionally biased region" description="Acidic residues" evidence="1">
    <location>
        <begin position="220"/>
        <end position="233"/>
    </location>
</feature>
<feature type="region of interest" description="Disordered" evidence="1">
    <location>
        <begin position="177"/>
        <end position="249"/>
    </location>
</feature>
<evidence type="ECO:0000256" key="1">
    <source>
        <dbReference type="SAM" id="MobiDB-lite"/>
    </source>
</evidence>
<reference evidence="2" key="1">
    <citation type="submission" date="2019-12" db="EMBL/GenBank/DDBJ databases">
        <title>Genome sequencing and annotation of Brassica cretica.</title>
        <authorList>
            <person name="Studholme D.J."/>
            <person name="Sarris P."/>
        </authorList>
    </citation>
    <scope>NUCLEOTIDE SEQUENCE</scope>
    <source>
        <strain evidence="2">PFS-109/04</strain>
        <tissue evidence="2">Leaf</tissue>
    </source>
</reference>